<dbReference type="AlphaFoldDB" id="A0A6J4R558"/>
<dbReference type="InterPro" id="IPR050712">
    <property type="entry name" value="NAD(P)H-dep_reductase"/>
</dbReference>
<dbReference type="GO" id="GO:0010181">
    <property type="term" value="F:FMN binding"/>
    <property type="evidence" value="ECO:0007669"/>
    <property type="project" value="TreeGrafter"/>
</dbReference>
<reference evidence="2" key="1">
    <citation type="submission" date="2020-02" db="EMBL/GenBank/DDBJ databases">
        <authorList>
            <person name="Meier V. D."/>
        </authorList>
    </citation>
    <scope>NUCLEOTIDE SEQUENCE</scope>
    <source>
        <strain evidence="2">AVDCRST_MAG25</strain>
    </source>
</reference>
<dbReference type="InterPro" id="IPR029039">
    <property type="entry name" value="Flavoprotein-like_sf"/>
</dbReference>
<accession>A0A6J4R558</accession>
<gene>
    <name evidence="2" type="ORF">AVDCRST_MAG25-116</name>
</gene>
<dbReference type="PANTHER" id="PTHR30543">
    <property type="entry name" value="CHROMATE REDUCTASE"/>
    <property type="match status" value="1"/>
</dbReference>
<dbReference type="PANTHER" id="PTHR30543:SF21">
    <property type="entry name" value="NAD(P)H-DEPENDENT FMN REDUCTASE LOT6"/>
    <property type="match status" value="1"/>
</dbReference>
<dbReference type="InterPro" id="IPR005025">
    <property type="entry name" value="FMN_Rdtase-like_dom"/>
</dbReference>
<protein>
    <recommendedName>
        <fullName evidence="1">NADPH-dependent FMN reductase-like domain-containing protein</fullName>
    </recommendedName>
</protein>
<dbReference type="GO" id="GO:0005829">
    <property type="term" value="C:cytosol"/>
    <property type="evidence" value="ECO:0007669"/>
    <property type="project" value="TreeGrafter"/>
</dbReference>
<evidence type="ECO:0000313" key="2">
    <source>
        <dbReference type="EMBL" id="CAA9455881.1"/>
    </source>
</evidence>
<organism evidence="2">
    <name type="scientific">uncultured Rubrobacteraceae bacterium</name>
    <dbReference type="NCBI Taxonomy" id="349277"/>
    <lineage>
        <taxon>Bacteria</taxon>
        <taxon>Bacillati</taxon>
        <taxon>Actinomycetota</taxon>
        <taxon>Rubrobacteria</taxon>
        <taxon>Rubrobacterales</taxon>
        <taxon>Rubrobacteraceae</taxon>
        <taxon>environmental samples</taxon>
    </lineage>
</organism>
<feature type="domain" description="NADPH-dependent FMN reductase-like" evidence="1">
    <location>
        <begin position="11"/>
        <end position="160"/>
    </location>
</feature>
<dbReference type="Pfam" id="PF03358">
    <property type="entry name" value="FMN_red"/>
    <property type="match status" value="1"/>
</dbReference>
<dbReference type="Gene3D" id="3.40.50.360">
    <property type="match status" value="1"/>
</dbReference>
<sequence length="206" mass="21446">MMVSRDGRLGVVGIGGTLREGSSSLGALRRALGAAGEAGARTELLDLRELDLPMYVPGRPLAEYGEGAQKLVEAMRGADALILSTAAYHGTLAGVTKNALDFAQFLSREERPYFDGKVVGIVATAGGEMAGANTTGALVNVVHALRGTVAPLMVAVPRAWERSDRDGNVTDEGYAGRLEDLGRLVVDLASRLAAGKGSARRLRATA</sequence>
<name>A0A6J4R558_9ACTN</name>
<dbReference type="GO" id="GO:0016491">
    <property type="term" value="F:oxidoreductase activity"/>
    <property type="evidence" value="ECO:0007669"/>
    <property type="project" value="InterPro"/>
</dbReference>
<proteinExistence type="predicted"/>
<dbReference type="SUPFAM" id="SSF52218">
    <property type="entry name" value="Flavoproteins"/>
    <property type="match status" value="1"/>
</dbReference>
<evidence type="ECO:0000259" key="1">
    <source>
        <dbReference type="Pfam" id="PF03358"/>
    </source>
</evidence>
<dbReference type="EMBL" id="CADCVI010000008">
    <property type="protein sequence ID" value="CAA9455881.1"/>
    <property type="molecule type" value="Genomic_DNA"/>
</dbReference>